<dbReference type="SMART" id="SM00248">
    <property type="entry name" value="ANK"/>
    <property type="match status" value="2"/>
</dbReference>
<name>A0A835W221_CHLIN</name>
<dbReference type="PROSITE" id="PS50088">
    <property type="entry name" value="ANK_REPEAT"/>
    <property type="match status" value="1"/>
</dbReference>
<proteinExistence type="predicted"/>
<keyword evidence="1" id="KW-0677">Repeat</keyword>
<dbReference type="InterPro" id="IPR002110">
    <property type="entry name" value="Ankyrin_rpt"/>
</dbReference>
<evidence type="ECO:0000256" key="3">
    <source>
        <dbReference type="PROSITE-ProRule" id="PRU00023"/>
    </source>
</evidence>
<sequence length="113" mass="11009">MGATALQRAAAQGHTAVVEALLKAGADAALVDCDKENALHKAAAQGHAEVCRVLLQCCPAAALTLDKAGRTPAERASGAPLAALLVQARDAAAAVAAATEVAPTPVPAPAGPS</sequence>
<keyword evidence="5" id="KW-1185">Reference proteome</keyword>
<dbReference type="PANTHER" id="PTHR24171">
    <property type="entry name" value="ANKYRIN REPEAT DOMAIN-CONTAINING PROTEIN 39-RELATED"/>
    <property type="match status" value="1"/>
</dbReference>
<evidence type="ECO:0000256" key="1">
    <source>
        <dbReference type="ARBA" id="ARBA00022737"/>
    </source>
</evidence>
<evidence type="ECO:0000313" key="4">
    <source>
        <dbReference type="EMBL" id="KAG2436390.1"/>
    </source>
</evidence>
<dbReference type="GO" id="GO:0085020">
    <property type="term" value="P:protein K6-linked ubiquitination"/>
    <property type="evidence" value="ECO:0007669"/>
    <property type="project" value="TreeGrafter"/>
</dbReference>
<accession>A0A835W221</accession>
<feature type="repeat" description="ANK" evidence="3">
    <location>
        <begin position="1"/>
        <end position="33"/>
    </location>
</feature>
<evidence type="ECO:0008006" key="6">
    <source>
        <dbReference type="Google" id="ProtNLM"/>
    </source>
</evidence>
<protein>
    <recommendedName>
        <fullName evidence="6">Flagellar associated protein</fullName>
    </recommendedName>
</protein>
<comment type="caution">
    <text evidence="4">The sequence shown here is derived from an EMBL/GenBank/DDBJ whole genome shotgun (WGS) entry which is preliminary data.</text>
</comment>
<dbReference type="SUPFAM" id="SSF48403">
    <property type="entry name" value="Ankyrin repeat"/>
    <property type="match status" value="1"/>
</dbReference>
<evidence type="ECO:0000313" key="5">
    <source>
        <dbReference type="Proteomes" id="UP000650467"/>
    </source>
</evidence>
<dbReference type="Gene3D" id="1.25.40.20">
    <property type="entry name" value="Ankyrin repeat-containing domain"/>
    <property type="match status" value="1"/>
</dbReference>
<dbReference type="EMBL" id="JAEHOC010000013">
    <property type="protein sequence ID" value="KAG2436390.1"/>
    <property type="molecule type" value="Genomic_DNA"/>
</dbReference>
<dbReference type="PANTHER" id="PTHR24171:SF8">
    <property type="entry name" value="BRCA1-ASSOCIATED RING DOMAIN PROTEIN 1"/>
    <property type="match status" value="1"/>
</dbReference>
<gene>
    <name evidence="4" type="ORF">HXX76_006697</name>
</gene>
<dbReference type="OrthoDB" id="567660at2759"/>
<dbReference type="InterPro" id="IPR036770">
    <property type="entry name" value="Ankyrin_rpt-contain_sf"/>
</dbReference>
<evidence type="ECO:0000256" key="2">
    <source>
        <dbReference type="ARBA" id="ARBA00023043"/>
    </source>
</evidence>
<dbReference type="AlphaFoldDB" id="A0A835W221"/>
<keyword evidence="2 3" id="KW-0040">ANK repeat</keyword>
<organism evidence="4 5">
    <name type="scientific">Chlamydomonas incerta</name>
    <dbReference type="NCBI Taxonomy" id="51695"/>
    <lineage>
        <taxon>Eukaryota</taxon>
        <taxon>Viridiplantae</taxon>
        <taxon>Chlorophyta</taxon>
        <taxon>core chlorophytes</taxon>
        <taxon>Chlorophyceae</taxon>
        <taxon>CS clade</taxon>
        <taxon>Chlamydomonadales</taxon>
        <taxon>Chlamydomonadaceae</taxon>
        <taxon>Chlamydomonas</taxon>
    </lineage>
</organism>
<dbReference type="Pfam" id="PF12796">
    <property type="entry name" value="Ank_2"/>
    <property type="match status" value="1"/>
</dbReference>
<dbReference type="Proteomes" id="UP000650467">
    <property type="component" value="Unassembled WGS sequence"/>
</dbReference>
<dbReference type="PROSITE" id="PS50297">
    <property type="entry name" value="ANK_REP_REGION"/>
    <property type="match status" value="1"/>
</dbReference>
<reference evidence="4" key="1">
    <citation type="journal article" date="2020" name="bioRxiv">
        <title>Comparative genomics of Chlamydomonas.</title>
        <authorList>
            <person name="Craig R.J."/>
            <person name="Hasan A.R."/>
            <person name="Ness R.W."/>
            <person name="Keightley P.D."/>
        </authorList>
    </citation>
    <scope>NUCLEOTIDE SEQUENCE</scope>
    <source>
        <strain evidence="4">SAG 7.73</strain>
    </source>
</reference>
<dbReference type="GO" id="GO:0004842">
    <property type="term" value="F:ubiquitin-protein transferase activity"/>
    <property type="evidence" value="ECO:0007669"/>
    <property type="project" value="TreeGrafter"/>
</dbReference>